<evidence type="ECO:0000313" key="10">
    <source>
        <dbReference type="EMBL" id="GJE06319.1"/>
    </source>
</evidence>
<comment type="caution">
    <text evidence="10">The sequence shown here is derived from an EMBL/GenBank/DDBJ whole genome shotgun (WGS) entry which is preliminary data.</text>
</comment>
<dbReference type="EMBL" id="BPQR01000027">
    <property type="protein sequence ID" value="GJE06319.1"/>
    <property type="molecule type" value="Genomic_DNA"/>
</dbReference>
<keyword evidence="11" id="KW-1185">Reference proteome</keyword>
<dbReference type="EC" id="3.6.1.31" evidence="9"/>
<dbReference type="SUPFAM" id="SSF101386">
    <property type="entry name" value="all-alpha NTP pyrophosphatases"/>
    <property type="match status" value="1"/>
</dbReference>
<sequence>MTDFTLQDLEALVAERAAAPVETSYTAKLLAGGPGKAAKKLGEEAVEAAIAAVEGDRAGLVSEAADVLYHLLVVLKAGGVGLDEVMAELARRTAQSGLAEKAARRHT</sequence>
<evidence type="ECO:0000256" key="3">
    <source>
        <dbReference type="ARBA" id="ARBA00009392"/>
    </source>
</evidence>
<keyword evidence="9" id="KW-0963">Cytoplasm</keyword>
<keyword evidence="6 9" id="KW-0378">Hydrolase</keyword>
<gene>
    <name evidence="10" type="primary">hisE_2</name>
    <name evidence="9" type="synonym">hisE</name>
    <name evidence="10" type="ORF">AOPFMNJM_1635</name>
</gene>
<dbReference type="NCBIfam" id="NF001613">
    <property type="entry name" value="PRK00400.1-5"/>
    <property type="match status" value="1"/>
</dbReference>
<evidence type="ECO:0000256" key="7">
    <source>
        <dbReference type="ARBA" id="ARBA00022840"/>
    </source>
</evidence>
<protein>
    <recommendedName>
        <fullName evidence="9">Phosphoribosyl-ATP pyrophosphatase</fullName>
        <shortName evidence="9">PRA-PH</shortName>
        <ecNumber evidence="9">3.6.1.31</ecNumber>
    </recommendedName>
</protein>
<reference evidence="10" key="2">
    <citation type="submission" date="2021-08" db="EMBL/GenBank/DDBJ databases">
        <authorList>
            <person name="Tani A."/>
            <person name="Ola A."/>
            <person name="Ogura Y."/>
            <person name="Katsura K."/>
            <person name="Hayashi T."/>
        </authorList>
    </citation>
    <scope>NUCLEOTIDE SEQUENCE</scope>
    <source>
        <strain evidence="10">LMG 23639</strain>
    </source>
</reference>
<dbReference type="CDD" id="cd11534">
    <property type="entry name" value="NTP-PPase_HisIE_like"/>
    <property type="match status" value="1"/>
</dbReference>
<comment type="subcellular location">
    <subcellularLocation>
        <location evidence="9">Cytoplasm</location>
    </subcellularLocation>
</comment>
<keyword evidence="4 9" id="KW-0028">Amino-acid biosynthesis</keyword>
<reference evidence="10" key="1">
    <citation type="journal article" date="2021" name="Front. Microbiol.">
        <title>Comprehensive Comparative Genomics and Phenotyping of Methylobacterium Species.</title>
        <authorList>
            <person name="Alessa O."/>
            <person name="Ogura Y."/>
            <person name="Fujitani Y."/>
            <person name="Takami H."/>
            <person name="Hayashi T."/>
            <person name="Sahin N."/>
            <person name="Tani A."/>
        </authorList>
    </citation>
    <scope>NUCLEOTIDE SEQUENCE</scope>
    <source>
        <strain evidence="10">LMG 23639</strain>
    </source>
</reference>
<keyword evidence="8 9" id="KW-0368">Histidine biosynthesis</keyword>
<evidence type="ECO:0000256" key="1">
    <source>
        <dbReference type="ARBA" id="ARBA00001460"/>
    </source>
</evidence>
<name>A0ABQ4SV10_9HYPH</name>
<evidence type="ECO:0000256" key="6">
    <source>
        <dbReference type="ARBA" id="ARBA00022801"/>
    </source>
</evidence>
<organism evidence="10 11">
    <name type="scientific">Methylobacterium jeotgali</name>
    <dbReference type="NCBI Taxonomy" id="381630"/>
    <lineage>
        <taxon>Bacteria</taxon>
        <taxon>Pseudomonadati</taxon>
        <taxon>Pseudomonadota</taxon>
        <taxon>Alphaproteobacteria</taxon>
        <taxon>Hyphomicrobiales</taxon>
        <taxon>Methylobacteriaceae</taxon>
        <taxon>Methylobacterium</taxon>
    </lineage>
</organism>
<dbReference type="HAMAP" id="MF_01020">
    <property type="entry name" value="HisE"/>
    <property type="match status" value="1"/>
</dbReference>
<comment type="pathway">
    <text evidence="2 9">Amino-acid biosynthesis; L-histidine biosynthesis; L-histidine from 5-phospho-alpha-D-ribose 1-diphosphate: step 2/9.</text>
</comment>
<dbReference type="PANTHER" id="PTHR42945">
    <property type="entry name" value="HISTIDINE BIOSYNTHESIS BIFUNCTIONAL PROTEIN"/>
    <property type="match status" value="1"/>
</dbReference>
<evidence type="ECO:0000256" key="5">
    <source>
        <dbReference type="ARBA" id="ARBA00022741"/>
    </source>
</evidence>
<dbReference type="PANTHER" id="PTHR42945:SF1">
    <property type="entry name" value="HISTIDINE BIOSYNTHESIS BIFUNCTIONAL PROTEIN HIS7"/>
    <property type="match status" value="1"/>
</dbReference>
<keyword evidence="7 9" id="KW-0067">ATP-binding</keyword>
<dbReference type="Pfam" id="PF01503">
    <property type="entry name" value="PRA-PH"/>
    <property type="match status" value="1"/>
</dbReference>
<evidence type="ECO:0000256" key="2">
    <source>
        <dbReference type="ARBA" id="ARBA00005204"/>
    </source>
</evidence>
<accession>A0ABQ4SV10</accession>
<evidence type="ECO:0000256" key="9">
    <source>
        <dbReference type="HAMAP-Rule" id="MF_01020"/>
    </source>
</evidence>
<dbReference type="NCBIfam" id="TIGR03188">
    <property type="entry name" value="histidine_hisI"/>
    <property type="match status" value="1"/>
</dbReference>
<comment type="catalytic activity">
    <reaction evidence="1 9">
        <text>1-(5-phospho-beta-D-ribosyl)-ATP + H2O = 1-(5-phospho-beta-D-ribosyl)-5'-AMP + diphosphate + H(+)</text>
        <dbReference type="Rhea" id="RHEA:22828"/>
        <dbReference type="ChEBI" id="CHEBI:15377"/>
        <dbReference type="ChEBI" id="CHEBI:15378"/>
        <dbReference type="ChEBI" id="CHEBI:33019"/>
        <dbReference type="ChEBI" id="CHEBI:59457"/>
        <dbReference type="ChEBI" id="CHEBI:73183"/>
        <dbReference type="EC" id="3.6.1.31"/>
    </reaction>
</comment>
<evidence type="ECO:0000256" key="8">
    <source>
        <dbReference type="ARBA" id="ARBA00023102"/>
    </source>
</evidence>
<dbReference type="Proteomes" id="UP001055102">
    <property type="component" value="Unassembled WGS sequence"/>
</dbReference>
<keyword evidence="5 9" id="KW-0547">Nucleotide-binding</keyword>
<proteinExistence type="inferred from homology"/>
<dbReference type="RefSeq" id="WP_238274972.1">
    <property type="nucleotide sequence ID" value="NZ_BPQR01000027.1"/>
</dbReference>
<dbReference type="InterPro" id="IPR008179">
    <property type="entry name" value="HisE"/>
</dbReference>
<dbReference type="Gene3D" id="1.10.287.1080">
    <property type="entry name" value="MazG-like"/>
    <property type="match status" value="1"/>
</dbReference>
<dbReference type="InterPro" id="IPR021130">
    <property type="entry name" value="PRib-ATP_PPHydrolase-like"/>
</dbReference>
<evidence type="ECO:0000313" key="11">
    <source>
        <dbReference type="Proteomes" id="UP001055102"/>
    </source>
</evidence>
<evidence type="ECO:0000256" key="4">
    <source>
        <dbReference type="ARBA" id="ARBA00022605"/>
    </source>
</evidence>
<comment type="similarity">
    <text evidence="3 9">Belongs to the PRA-PH family.</text>
</comment>